<dbReference type="AlphaFoldDB" id="A0AAV6R1F2"/>
<gene>
    <name evidence="2" type="ORF">JOB18_048848</name>
</gene>
<feature type="compositionally biased region" description="Basic and acidic residues" evidence="1">
    <location>
        <begin position="24"/>
        <end position="44"/>
    </location>
</feature>
<accession>A0AAV6R1F2</accession>
<proteinExistence type="predicted"/>
<evidence type="ECO:0000256" key="1">
    <source>
        <dbReference type="SAM" id="MobiDB-lite"/>
    </source>
</evidence>
<sequence>MKNNAAAEEWRRDAPLKRNLGALQRDKPSGDHPCRVLKNRKEGDGETSPDVFSTEPRGAAQWSSKGTVKRHVLFTRSGPSLTPATDFK</sequence>
<feature type="region of interest" description="Disordered" evidence="1">
    <location>
        <begin position="1"/>
        <end position="64"/>
    </location>
</feature>
<comment type="caution">
    <text evidence="2">The sequence shown here is derived from an EMBL/GenBank/DDBJ whole genome shotgun (WGS) entry which is preliminary data.</text>
</comment>
<organism evidence="2 3">
    <name type="scientific">Solea senegalensis</name>
    <name type="common">Senegalese sole</name>
    <dbReference type="NCBI Taxonomy" id="28829"/>
    <lineage>
        <taxon>Eukaryota</taxon>
        <taxon>Metazoa</taxon>
        <taxon>Chordata</taxon>
        <taxon>Craniata</taxon>
        <taxon>Vertebrata</taxon>
        <taxon>Euteleostomi</taxon>
        <taxon>Actinopterygii</taxon>
        <taxon>Neopterygii</taxon>
        <taxon>Teleostei</taxon>
        <taxon>Neoteleostei</taxon>
        <taxon>Acanthomorphata</taxon>
        <taxon>Carangaria</taxon>
        <taxon>Pleuronectiformes</taxon>
        <taxon>Pleuronectoidei</taxon>
        <taxon>Soleidae</taxon>
        <taxon>Solea</taxon>
    </lineage>
</organism>
<name>A0AAV6R1F2_SOLSE</name>
<dbReference type="Proteomes" id="UP000693946">
    <property type="component" value="Linkage Group LG3"/>
</dbReference>
<keyword evidence="3" id="KW-1185">Reference proteome</keyword>
<dbReference type="EMBL" id="JAGKHQ010000015">
    <property type="protein sequence ID" value="KAG7498106.1"/>
    <property type="molecule type" value="Genomic_DNA"/>
</dbReference>
<protein>
    <submittedName>
        <fullName evidence="2">Uncharacterized protein</fullName>
    </submittedName>
</protein>
<evidence type="ECO:0000313" key="3">
    <source>
        <dbReference type="Proteomes" id="UP000693946"/>
    </source>
</evidence>
<evidence type="ECO:0000313" key="2">
    <source>
        <dbReference type="EMBL" id="KAG7498106.1"/>
    </source>
</evidence>
<reference evidence="2 3" key="1">
    <citation type="journal article" date="2021" name="Sci. Rep.">
        <title>Chromosome anchoring in Senegalese sole (Solea senegalensis) reveals sex-associated markers and genome rearrangements in flatfish.</title>
        <authorList>
            <person name="Guerrero-Cozar I."/>
            <person name="Gomez-Garrido J."/>
            <person name="Berbel C."/>
            <person name="Martinez-Blanch J.F."/>
            <person name="Alioto T."/>
            <person name="Claros M.G."/>
            <person name="Gagnaire P.A."/>
            <person name="Manchado M."/>
        </authorList>
    </citation>
    <scope>NUCLEOTIDE SEQUENCE [LARGE SCALE GENOMIC DNA]</scope>
    <source>
        <strain evidence="2">Sse05_10M</strain>
    </source>
</reference>